<sequence>VTRSESRIISKDKLDQCSEEVDVAYKSTSTARSSPLTLTALYNQLHKMGQNPRQGPKQSELLVKCPKCPPRSERHNYTAHLDKKTGAFVCTKCLTKGTWIDYKRLVNRNPHFHIESVGALVSGSSGQSNLSAGPFERPLGDVGTYIRNLPENPVVFTQLTGHEPSQRRLKPEILNQFLVGLTYLDTNPATITSPKDAIHSHRTYSKDEAETFTVKDEEPQPSEISTSGALEKTADILPFVVFPRTAPNDERVKGVRQRGAQKKSETTSMAADPTTAEDLVSMSVEHLDTDRFKVTRFRALSWPEHEHVVFDPVRNAQPGLFGYHLAPVDADTIILAGRELDAMAAYQETGIPAVALPTNTYQLPLEEMRLLERFSRIYVWLDDDLQGQEATLRIVNKLGIDRCLIVASRAGNSNGPLNASDALMHGRAFQPILDLARPLGHEQILEFSSLRDAVHQEILNPDDVAGVKSRDFSQYNTILKG</sequence>
<dbReference type="SUPFAM" id="SSF56731">
    <property type="entry name" value="DNA primase core"/>
    <property type="match status" value="1"/>
</dbReference>
<feature type="compositionally biased region" description="Basic and acidic residues" evidence="1">
    <location>
        <begin position="197"/>
        <end position="218"/>
    </location>
</feature>
<feature type="non-terminal residue" evidence="2">
    <location>
        <position position="481"/>
    </location>
</feature>
<dbReference type="OrthoDB" id="275278at2759"/>
<gene>
    <name evidence="2" type="ORF">IWQ62_006466</name>
</gene>
<evidence type="ECO:0008006" key="4">
    <source>
        <dbReference type="Google" id="ProtNLM"/>
    </source>
</evidence>
<dbReference type="EMBL" id="JANBPY010003569">
    <property type="protein sequence ID" value="KAJ1951088.1"/>
    <property type="molecule type" value="Genomic_DNA"/>
</dbReference>
<evidence type="ECO:0000313" key="3">
    <source>
        <dbReference type="Proteomes" id="UP001150925"/>
    </source>
</evidence>
<dbReference type="PANTHER" id="PTHR12873">
    <property type="entry name" value="T7-LIKE MITOCHONDRIAL DNA HELICASE"/>
    <property type="match status" value="1"/>
</dbReference>
<dbReference type="GO" id="GO:0003697">
    <property type="term" value="F:single-stranded DNA binding"/>
    <property type="evidence" value="ECO:0007669"/>
    <property type="project" value="InterPro"/>
</dbReference>
<feature type="non-terminal residue" evidence="2">
    <location>
        <position position="1"/>
    </location>
</feature>
<dbReference type="InterPro" id="IPR034154">
    <property type="entry name" value="TOPRIM_DnaG/twinkle"/>
</dbReference>
<name>A0A9W8AGM0_9FUNG</name>
<evidence type="ECO:0000256" key="1">
    <source>
        <dbReference type="SAM" id="MobiDB-lite"/>
    </source>
</evidence>
<dbReference type="Gene3D" id="3.40.1360.10">
    <property type="match status" value="1"/>
</dbReference>
<dbReference type="Proteomes" id="UP001150925">
    <property type="component" value="Unassembled WGS sequence"/>
</dbReference>
<keyword evidence="3" id="KW-1185">Reference proteome</keyword>
<comment type="caution">
    <text evidence="2">The sequence shown here is derived from an EMBL/GenBank/DDBJ whole genome shotgun (WGS) entry which is preliminary data.</text>
</comment>
<feature type="region of interest" description="Disordered" evidence="1">
    <location>
        <begin position="251"/>
        <end position="271"/>
    </location>
</feature>
<evidence type="ECO:0000313" key="2">
    <source>
        <dbReference type="EMBL" id="KAJ1951088.1"/>
    </source>
</evidence>
<proteinExistence type="predicted"/>
<dbReference type="InterPro" id="IPR027032">
    <property type="entry name" value="Twinkle-like"/>
</dbReference>
<dbReference type="PANTHER" id="PTHR12873:SF0">
    <property type="entry name" value="TWINKLE MTDNA HELICASE"/>
    <property type="match status" value="1"/>
</dbReference>
<dbReference type="AlphaFoldDB" id="A0A9W8AGM0"/>
<dbReference type="GO" id="GO:0043139">
    <property type="term" value="F:5'-3' DNA helicase activity"/>
    <property type="evidence" value="ECO:0007669"/>
    <property type="project" value="InterPro"/>
</dbReference>
<reference evidence="2" key="1">
    <citation type="submission" date="2022-07" db="EMBL/GenBank/DDBJ databases">
        <title>Phylogenomic reconstructions and comparative analyses of Kickxellomycotina fungi.</title>
        <authorList>
            <person name="Reynolds N.K."/>
            <person name="Stajich J.E."/>
            <person name="Barry K."/>
            <person name="Grigoriev I.V."/>
            <person name="Crous P."/>
            <person name="Smith M.E."/>
        </authorList>
    </citation>
    <scope>NUCLEOTIDE SEQUENCE</scope>
    <source>
        <strain evidence="2">RSA 1196</strain>
    </source>
</reference>
<organism evidence="2 3">
    <name type="scientific">Dispira parvispora</name>
    <dbReference type="NCBI Taxonomy" id="1520584"/>
    <lineage>
        <taxon>Eukaryota</taxon>
        <taxon>Fungi</taxon>
        <taxon>Fungi incertae sedis</taxon>
        <taxon>Zoopagomycota</taxon>
        <taxon>Kickxellomycotina</taxon>
        <taxon>Dimargaritomycetes</taxon>
        <taxon>Dimargaritales</taxon>
        <taxon>Dimargaritaceae</taxon>
        <taxon>Dispira</taxon>
    </lineage>
</organism>
<accession>A0A9W8AGM0</accession>
<protein>
    <recommendedName>
        <fullName evidence="4">Toprim domain-containing protein</fullName>
    </recommendedName>
</protein>
<dbReference type="CDD" id="cd01029">
    <property type="entry name" value="TOPRIM_primases"/>
    <property type="match status" value="1"/>
</dbReference>
<feature type="region of interest" description="Disordered" evidence="1">
    <location>
        <begin position="197"/>
        <end position="225"/>
    </location>
</feature>